<dbReference type="InterPro" id="IPR002035">
    <property type="entry name" value="VWF_A"/>
</dbReference>
<protein>
    <submittedName>
        <fullName evidence="3">Mg-chelatase subunit ChlD</fullName>
    </submittedName>
</protein>
<organism evidence="3 4">
    <name type="scientific">Neolewinella antarctica</name>
    <dbReference type="NCBI Taxonomy" id="442734"/>
    <lineage>
        <taxon>Bacteria</taxon>
        <taxon>Pseudomonadati</taxon>
        <taxon>Bacteroidota</taxon>
        <taxon>Saprospiria</taxon>
        <taxon>Saprospirales</taxon>
        <taxon>Lewinellaceae</taxon>
        <taxon>Neolewinella</taxon>
    </lineage>
</organism>
<dbReference type="InterPro" id="IPR008912">
    <property type="entry name" value="Uncharacterised_CoxE"/>
</dbReference>
<accession>A0ABX0XEG2</accession>
<dbReference type="Proteomes" id="UP000770785">
    <property type="component" value="Unassembled WGS sequence"/>
</dbReference>
<proteinExistence type="predicted"/>
<evidence type="ECO:0000313" key="3">
    <source>
        <dbReference type="EMBL" id="NJC27485.1"/>
    </source>
</evidence>
<dbReference type="EMBL" id="JAATJH010000005">
    <property type="protein sequence ID" value="NJC27485.1"/>
    <property type="molecule type" value="Genomic_DNA"/>
</dbReference>
<dbReference type="PANTHER" id="PTHR30634:SF16">
    <property type="entry name" value="OUTER-MEMBRANE LIPOPROTEIN LOLB"/>
    <property type="match status" value="1"/>
</dbReference>
<dbReference type="RefSeq" id="WP_168038630.1">
    <property type="nucleotide sequence ID" value="NZ_JAATJH010000005.1"/>
</dbReference>
<evidence type="ECO:0000259" key="2">
    <source>
        <dbReference type="SMART" id="SM00327"/>
    </source>
</evidence>
<dbReference type="InterPro" id="IPR036465">
    <property type="entry name" value="vWFA_dom_sf"/>
</dbReference>
<comment type="caution">
    <text evidence="3">The sequence shown here is derived from an EMBL/GenBank/DDBJ whole genome shotgun (WGS) entry which is preliminary data.</text>
</comment>
<evidence type="ECO:0000256" key="1">
    <source>
        <dbReference type="SAM" id="MobiDB-lite"/>
    </source>
</evidence>
<feature type="region of interest" description="Disordered" evidence="1">
    <location>
        <begin position="149"/>
        <end position="172"/>
    </location>
</feature>
<evidence type="ECO:0000313" key="4">
    <source>
        <dbReference type="Proteomes" id="UP000770785"/>
    </source>
</evidence>
<gene>
    <name evidence="3" type="ORF">GGR27_003002</name>
</gene>
<sequence length="369" mass="40758">MPNEKYLQKWRLILGKKAEDPQSGAIDAIPLPPDLAGMDDTLEALYAEQDRKGGLGSSTPKVNRWLGDIRKYFPTDTVQLLQRDALERLGLQQMLLEPELLETIEPDVHLIGTLLTLKNLLPDRSRESARAVVMKVVRQLEKELKRPIEQALAGRRRQNNRNRRPRPQDIDWDQTIRRNMKHYQPDYKTVLPIDLRGLSRSSAGLKHVILLIDQSGSMAASVVYAGVISCILASISTLKTHVVTFDTSVVDLTDQLPDPLELLFAIQLGGGTDIGKALRYAERLNTNPRDTVLILLSDLFEGGSVDGMLAATRRLQQTGLTILPILALSDEGAPAYDKEIAAALAEMGLQPFASTPGAFAEVLAKALYG</sequence>
<dbReference type="Pfam" id="PF05762">
    <property type="entry name" value="VWA_CoxE"/>
    <property type="match status" value="1"/>
</dbReference>
<keyword evidence="4" id="KW-1185">Reference proteome</keyword>
<dbReference type="SMART" id="SM00327">
    <property type="entry name" value="VWA"/>
    <property type="match status" value="1"/>
</dbReference>
<dbReference type="InterPro" id="IPR050458">
    <property type="entry name" value="LolB"/>
</dbReference>
<name>A0ABX0XEG2_9BACT</name>
<feature type="domain" description="VWFA" evidence="2">
    <location>
        <begin position="205"/>
        <end position="367"/>
    </location>
</feature>
<dbReference type="SUPFAM" id="SSF53300">
    <property type="entry name" value="vWA-like"/>
    <property type="match status" value="1"/>
</dbReference>
<dbReference type="PANTHER" id="PTHR30634">
    <property type="entry name" value="OUTER MEMBRANE LOLAB LIPOPROTEIN INSERTION APPARATUS"/>
    <property type="match status" value="1"/>
</dbReference>
<feature type="compositionally biased region" description="Basic residues" evidence="1">
    <location>
        <begin position="154"/>
        <end position="165"/>
    </location>
</feature>
<reference evidence="3 4" key="1">
    <citation type="submission" date="2020-03" db="EMBL/GenBank/DDBJ databases">
        <title>Genomic Encyclopedia of Type Strains, Phase IV (KMG-IV): sequencing the most valuable type-strain genomes for metagenomic binning, comparative biology and taxonomic classification.</title>
        <authorList>
            <person name="Goeker M."/>
        </authorList>
    </citation>
    <scope>NUCLEOTIDE SEQUENCE [LARGE SCALE GENOMIC DNA]</scope>
    <source>
        <strain evidence="3 4">DSM 105096</strain>
    </source>
</reference>
<dbReference type="Gene3D" id="3.40.50.410">
    <property type="entry name" value="von Willebrand factor, type A domain"/>
    <property type="match status" value="1"/>
</dbReference>